<evidence type="ECO:0000256" key="1">
    <source>
        <dbReference type="SAM" id="Phobius"/>
    </source>
</evidence>
<dbReference type="AlphaFoldDB" id="A0A7K1U332"/>
<dbReference type="Proteomes" id="UP000461730">
    <property type="component" value="Unassembled WGS sequence"/>
</dbReference>
<gene>
    <name evidence="2" type="ORF">GO493_10910</name>
</gene>
<comment type="caution">
    <text evidence="2">The sequence shown here is derived from an EMBL/GenBank/DDBJ whole genome shotgun (WGS) entry which is preliminary data.</text>
</comment>
<keyword evidence="1" id="KW-0472">Membrane</keyword>
<name>A0A7K1U332_9BACT</name>
<protein>
    <submittedName>
        <fullName evidence="2">Uncharacterized protein</fullName>
    </submittedName>
</protein>
<proteinExistence type="predicted"/>
<keyword evidence="1" id="KW-1133">Transmembrane helix</keyword>
<keyword evidence="1" id="KW-0812">Transmembrane</keyword>
<evidence type="ECO:0000313" key="2">
    <source>
        <dbReference type="EMBL" id="MVT08774.1"/>
    </source>
</evidence>
<sequence>MKTKLQRLSGDIRSLIFTSVTLTIIELLKHPFYLKGASLLYWNSSGYLEGFARWDTGTPISLLSAK</sequence>
<keyword evidence="3" id="KW-1185">Reference proteome</keyword>
<dbReference type="RefSeq" id="WP_157306199.1">
    <property type="nucleotide sequence ID" value="NZ_WRXN01000004.1"/>
</dbReference>
<evidence type="ECO:0000313" key="3">
    <source>
        <dbReference type="Proteomes" id="UP000461730"/>
    </source>
</evidence>
<reference evidence="2 3" key="1">
    <citation type="submission" date="2019-12" db="EMBL/GenBank/DDBJ databases">
        <title>Chitinophaga sp. strain ysch24 (GDMCC 1.1355), whole genome shotgun sequence.</title>
        <authorList>
            <person name="Zhang X."/>
        </authorList>
    </citation>
    <scope>NUCLEOTIDE SEQUENCE [LARGE SCALE GENOMIC DNA]</scope>
    <source>
        <strain evidence="3">ysch24</strain>
    </source>
</reference>
<accession>A0A7K1U332</accession>
<dbReference type="EMBL" id="WRXN01000004">
    <property type="protein sequence ID" value="MVT08774.1"/>
    <property type="molecule type" value="Genomic_DNA"/>
</dbReference>
<organism evidence="2 3">
    <name type="scientific">Chitinophaga tropicalis</name>
    <dbReference type="NCBI Taxonomy" id="2683588"/>
    <lineage>
        <taxon>Bacteria</taxon>
        <taxon>Pseudomonadati</taxon>
        <taxon>Bacteroidota</taxon>
        <taxon>Chitinophagia</taxon>
        <taxon>Chitinophagales</taxon>
        <taxon>Chitinophagaceae</taxon>
        <taxon>Chitinophaga</taxon>
    </lineage>
</organism>
<feature type="transmembrane region" description="Helical" evidence="1">
    <location>
        <begin position="12"/>
        <end position="33"/>
    </location>
</feature>